<dbReference type="EMBL" id="JBBWWT010000010">
    <property type="protein sequence ID" value="MEL1265930.1"/>
    <property type="molecule type" value="Genomic_DNA"/>
</dbReference>
<feature type="domain" description="N-acetyltransferase" evidence="1">
    <location>
        <begin position="1"/>
        <end position="144"/>
    </location>
</feature>
<proteinExistence type="predicted"/>
<dbReference type="PROSITE" id="PS51186">
    <property type="entry name" value="GNAT"/>
    <property type="match status" value="1"/>
</dbReference>
<dbReference type="InterPro" id="IPR039840">
    <property type="entry name" value="NAA80"/>
</dbReference>
<evidence type="ECO:0000313" key="3">
    <source>
        <dbReference type="Proteomes" id="UP001459204"/>
    </source>
</evidence>
<dbReference type="PANTHER" id="PTHR13538:SF4">
    <property type="entry name" value="N-ALPHA-ACETYLTRANSFERASE 80"/>
    <property type="match status" value="1"/>
</dbReference>
<dbReference type="Gene3D" id="3.40.630.30">
    <property type="match status" value="1"/>
</dbReference>
<protein>
    <submittedName>
        <fullName evidence="2">GNAT family N-acetyltransferase</fullName>
    </submittedName>
</protein>
<dbReference type="Proteomes" id="UP001459204">
    <property type="component" value="Unassembled WGS sequence"/>
</dbReference>
<evidence type="ECO:0000313" key="2">
    <source>
        <dbReference type="EMBL" id="MEL1265930.1"/>
    </source>
</evidence>
<dbReference type="InterPro" id="IPR016181">
    <property type="entry name" value="Acyl_CoA_acyltransferase"/>
</dbReference>
<keyword evidence="3" id="KW-1185">Reference proteome</keyword>
<dbReference type="RefSeq" id="WP_341727161.1">
    <property type="nucleotide sequence ID" value="NZ_JBBWWT010000010.1"/>
</dbReference>
<reference evidence="2 3" key="1">
    <citation type="submission" date="2024-04" db="EMBL/GenBank/DDBJ databases">
        <title>Draft genome sequence of Pseudoxanthomonas putridarboris WD12.</title>
        <authorList>
            <person name="Oh J."/>
        </authorList>
    </citation>
    <scope>NUCLEOTIDE SEQUENCE [LARGE SCALE GENOMIC DNA]</scope>
    <source>
        <strain evidence="2 3">WD12</strain>
    </source>
</reference>
<name>A0ABU9J3W0_9GAMM</name>
<accession>A0ABU9J3W0</accession>
<evidence type="ECO:0000259" key="1">
    <source>
        <dbReference type="PROSITE" id="PS51186"/>
    </source>
</evidence>
<comment type="caution">
    <text evidence="2">The sequence shown here is derived from an EMBL/GenBank/DDBJ whole genome shotgun (WGS) entry which is preliminary data.</text>
</comment>
<dbReference type="InterPro" id="IPR000182">
    <property type="entry name" value="GNAT_dom"/>
</dbReference>
<gene>
    <name evidence="2" type="ORF">AAD027_16360</name>
</gene>
<dbReference type="PANTHER" id="PTHR13538">
    <property type="entry name" value="N-ACETYLTRANSFERASE 6"/>
    <property type="match status" value="1"/>
</dbReference>
<sequence length="145" mass="15941">MALAPSLAQAHVDAFGALLPDWTVKQAEEELRTHTQGRAIPTTLVAVEGDAWQGSVSLLRNDHDRIRQYSPWLASLVVKPEARRRGVGRALVARCVAEAAVLGVPTLYLYCTDAVDYYRALGWRVHDQLALGPLWVTVMAIDPTP</sequence>
<dbReference type="Pfam" id="PF00583">
    <property type="entry name" value="Acetyltransf_1"/>
    <property type="match status" value="1"/>
</dbReference>
<dbReference type="CDD" id="cd04301">
    <property type="entry name" value="NAT_SF"/>
    <property type="match status" value="1"/>
</dbReference>
<dbReference type="SUPFAM" id="SSF55729">
    <property type="entry name" value="Acyl-CoA N-acyltransferases (Nat)"/>
    <property type="match status" value="1"/>
</dbReference>
<organism evidence="2 3">
    <name type="scientific">Pseudoxanthomonas putridarboris</name>
    <dbReference type="NCBI Taxonomy" id="752605"/>
    <lineage>
        <taxon>Bacteria</taxon>
        <taxon>Pseudomonadati</taxon>
        <taxon>Pseudomonadota</taxon>
        <taxon>Gammaproteobacteria</taxon>
        <taxon>Lysobacterales</taxon>
        <taxon>Lysobacteraceae</taxon>
        <taxon>Pseudoxanthomonas</taxon>
    </lineage>
</organism>